<dbReference type="SUPFAM" id="SSF46785">
    <property type="entry name" value="Winged helix' DNA-binding domain"/>
    <property type="match status" value="1"/>
</dbReference>
<keyword evidence="4" id="KW-0804">Transcription</keyword>
<dbReference type="InterPro" id="IPR005119">
    <property type="entry name" value="LysR_subst-bd"/>
</dbReference>
<dbReference type="EMBL" id="LT907988">
    <property type="protein sequence ID" value="SOE52380.1"/>
    <property type="molecule type" value="Genomic_DNA"/>
</dbReference>
<evidence type="ECO:0000313" key="8">
    <source>
        <dbReference type="Proteomes" id="UP000078558"/>
    </source>
</evidence>
<organism evidence="6 8">
    <name type="scientific">Orrella dioscoreae</name>
    <dbReference type="NCBI Taxonomy" id="1851544"/>
    <lineage>
        <taxon>Bacteria</taxon>
        <taxon>Pseudomonadati</taxon>
        <taxon>Pseudomonadota</taxon>
        <taxon>Betaproteobacteria</taxon>
        <taxon>Burkholderiales</taxon>
        <taxon>Alcaligenaceae</taxon>
        <taxon>Orrella</taxon>
    </lineage>
</organism>
<dbReference type="Gene3D" id="1.10.10.10">
    <property type="entry name" value="Winged helix-like DNA-binding domain superfamily/Winged helix DNA-binding domain"/>
    <property type="match status" value="1"/>
</dbReference>
<dbReference type="InterPro" id="IPR036388">
    <property type="entry name" value="WH-like_DNA-bd_sf"/>
</dbReference>
<name>A0A1C3K5I4_9BURK</name>
<dbReference type="GO" id="GO:0010628">
    <property type="term" value="P:positive regulation of gene expression"/>
    <property type="evidence" value="ECO:0007669"/>
    <property type="project" value="TreeGrafter"/>
</dbReference>
<dbReference type="RefSeq" id="WP_067757197.1">
    <property type="nucleotide sequence ID" value="NZ_LT907988.1"/>
</dbReference>
<comment type="similarity">
    <text evidence="1">Belongs to the LysR transcriptional regulatory family.</text>
</comment>
<reference evidence="7 8" key="2">
    <citation type="submission" date="2017-08" db="EMBL/GenBank/DDBJ databases">
        <authorList>
            <person name="de Groot N.N."/>
        </authorList>
    </citation>
    <scope>NUCLEOTIDE SEQUENCE [LARGE SCALE GENOMIC DNA]</scope>
    <source>
        <strain evidence="7">Orrdi1</strain>
    </source>
</reference>
<evidence type="ECO:0000256" key="1">
    <source>
        <dbReference type="ARBA" id="ARBA00009437"/>
    </source>
</evidence>
<proteinExistence type="inferred from homology"/>
<dbReference type="STRING" id="1851544.ODI_00906"/>
<dbReference type="KEGG" id="odi:ODI_R4128"/>
<evidence type="ECO:0000313" key="7">
    <source>
        <dbReference type="EMBL" id="SOE52380.1"/>
    </source>
</evidence>
<protein>
    <submittedName>
        <fullName evidence="6">LysR-family transcriptional regulator</fullName>
    </submittedName>
</protein>
<dbReference type="PANTHER" id="PTHR30427:SF1">
    <property type="entry name" value="TRANSCRIPTIONAL ACTIVATOR PROTEIN LYSR"/>
    <property type="match status" value="1"/>
</dbReference>
<dbReference type="Gene3D" id="3.40.190.290">
    <property type="match status" value="1"/>
</dbReference>
<evidence type="ECO:0000256" key="4">
    <source>
        <dbReference type="ARBA" id="ARBA00023163"/>
    </source>
</evidence>
<dbReference type="AlphaFoldDB" id="A0A1C3K5I4"/>
<evidence type="ECO:0000313" key="6">
    <source>
        <dbReference type="EMBL" id="SBT26781.1"/>
    </source>
</evidence>
<dbReference type="Proteomes" id="UP000078558">
    <property type="component" value="Chromosome I"/>
</dbReference>
<accession>A0A1C3K5I4</accession>
<dbReference type="EMBL" id="FLRC01000044">
    <property type="protein sequence ID" value="SBT26781.1"/>
    <property type="molecule type" value="Genomic_DNA"/>
</dbReference>
<dbReference type="GO" id="GO:0003700">
    <property type="term" value="F:DNA-binding transcription factor activity"/>
    <property type="evidence" value="ECO:0007669"/>
    <property type="project" value="InterPro"/>
</dbReference>
<dbReference type="Pfam" id="PF03466">
    <property type="entry name" value="LysR_substrate"/>
    <property type="match status" value="1"/>
</dbReference>
<evidence type="ECO:0000256" key="2">
    <source>
        <dbReference type="ARBA" id="ARBA00023015"/>
    </source>
</evidence>
<feature type="domain" description="HTH lysR-type" evidence="5">
    <location>
        <begin position="5"/>
        <end position="62"/>
    </location>
</feature>
<dbReference type="InterPro" id="IPR036390">
    <property type="entry name" value="WH_DNA-bd_sf"/>
</dbReference>
<gene>
    <name evidence="6" type="ORF">ODI_00906</name>
    <name evidence="7" type="ORF">ODI_R4128</name>
</gene>
<keyword evidence="3" id="KW-0238">DNA-binding</keyword>
<dbReference type="InterPro" id="IPR000847">
    <property type="entry name" value="LysR_HTH_N"/>
</dbReference>
<dbReference type="PROSITE" id="PS50931">
    <property type="entry name" value="HTH_LYSR"/>
    <property type="match status" value="1"/>
</dbReference>
<dbReference type="SUPFAM" id="SSF53850">
    <property type="entry name" value="Periplasmic binding protein-like II"/>
    <property type="match status" value="1"/>
</dbReference>
<evidence type="ECO:0000256" key="3">
    <source>
        <dbReference type="ARBA" id="ARBA00023125"/>
    </source>
</evidence>
<reference evidence="6 8" key="1">
    <citation type="submission" date="2016-06" db="EMBL/GenBank/DDBJ databases">
        <authorList>
            <person name="Kjaerup R.B."/>
            <person name="Dalgaard T.S."/>
            <person name="Juul-Madsen H.R."/>
        </authorList>
    </citation>
    <scope>NUCLEOTIDE SEQUENCE [LARGE SCALE GENOMIC DNA]</scope>
    <source>
        <strain evidence="6">Orrdi1</strain>
    </source>
</reference>
<keyword evidence="8" id="KW-1185">Reference proteome</keyword>
<dbReference type="Pfam" id="PF00126">
    <property type="entry name" value="HTH_1"/>
    <property type="match status" value="1"/>
</dbReference>
<dbReference type="PRINTS" id="PR00039">
    <property type="entry name" value="HTHLYSR"/>
</dbReference>
<dbReference type="OrthoDB" id="110033at2"/>
<dbReference type="GO" id="GO:0043565">
    <property type="term" value="F:sequence-specific DNA binding"/>
    <property type="evidence" value="ECO:0007669"/>
    <property type="project" value="TreeGrafter"/>
</dbReference>
<dbReference type="PANTHER" id="PTHR30427">
    <property type="entry name" value="TRANSCRIPTIONAL ACTIVATOR PROTEIN LYSR"/>
    <property type="match status" value="1"/>
</dbReference>
<keyword evidence="2" id="KW-0805">Transcription regulation</keyword>
<sequence length="299" mass="32838">MTPKLNFKQIEMLWTVVTSGSISAAAKQLDVTQPAVSRMLAQTEAQVGVALFERIRGRLRPAKALNDLLPEIDRAQKALQRVNDMTRALVDSRGGVLKVASNPSLSTHVMPRALAAFRERYPGTFLRFQTETTIQEVAEKLLSGEVDTAVLTIPAEHPFLTSQTLCEGRLVAVIPTAYEVSRKRHVSLADLVDFPQIVVGERLHFGMVAANAFARAGLAPKVMADVPTSHLACALANTGMGYAIVDEFSVAENIWPQLRVVPIDEPLPLRMLLVHAADRPLSEVAKRFAQVLRGLYRNE</sequence>
<evidence type="ECO:0000259" key="5">
    <source>
        <dbReference type="PROSITE" id="PS50931"/>
    </source>
</evidence>